<dbReference type="Pfam" id="PF14350">
    <property type="entry name" value="Beta_protein"/>
    <property type="match status" value="1"/>
</dbReference>
<evidence type="ECO:0000313" key="4">
    <source>
        <dbReference type="Proteomes" id="UP000322184"/>
    </source>
</evidence>
<gene>
    <name evidence="2" type="ORF">AM629_09290</name>
    <name evidence="1" type="ORF">F0L16_11040</name>
</gene>
<evidence type="ECO:0000313" key="3">
    <source>
        <dbReference type="Proteomes" id="UP000037727"/>
    </source>
</evidence>
<dbReference type="EMBL" id="VTUW01000018">
    <property type="protein sequence ID" value="KAA1188579.1"/>
    <property type="molecule type" value="Genomic_DNA"/>
</dbReference>
<comment type="caution">
    <text evidence="1">The sequence shown here is derived from an EMBL/GenBank/DDBJ whole genome shotgun (WGS) entry which is preliminary data.</text>
</comment>
<dbReference type="InterPro" id="IPR025683">
    <property type="entry name" value="Protein_beta"/>
</dbReference>
<name>A0A5B0WRT1_9GAMM</name>
<dbReference type="AlphaFoldDB" id="A0A5B0WRT1"/>
<keyword evidence="3" id="KW-1185">Reference proteome</keyword>
<sequence>MKKFSDYRYFPSIRTRQSELEGVSNIGESTKSKFLPVVSLTKLKGRQDADSAIDKWFDSFNNESIIEISNDPVLKCIDSDSLYLSDKHCSNWIDFLKNQKGKYNKIIPAAIFHKDLGQRDYVKQLEKLESYFGRFVVKINPLKSHELLAATMAASVVDDISNVLFILDVGQIDSSRQDLCLDATIRGINMLRNIDPRIEIVSSGTSFPRTFAEYGKESGAISMLEWQNYLAVGGEKIALYGDAASIHGEFYPGSYAKFVARIDYPTPGVWRFERRSGSDQRDELYQLAAKDIVTDEGWDDSLEVWGTEIIKSVSEGNVNRFKSPSKWISVRVNLHIERMIRFIEDGVLSHINDDDTDEYNSVE</sequence>
<dbReference type="RefSeq" id="WP_054478279.1">
    <property type="nucleotide sequence ID" value="NZ_CAWMRL010000020.1"/>
</dbReference>
<dbReference type="OrthoDB" id="7847670at2"/>
<dbReference type="Proteomes" id="UP000322184">
    <property type="component" value="Unassembled WGS sequence"/>
</dbReference>
<evidence type="ECO:0008006" key="5">
    <source>
        <dbReference type="Google" id="ProtNLM"/>
    </source>
</evidence>
<evidence type="ECO:0000313" key="1">
    <source>
        <dbReference type="EMBL" id="KAA1188579.1"/>
    </source>
</evidence>
<dbReference type="EMBL" id="LJCS01000020">
    <property type="protein sequence ID" value="KOY62304.1"/>
    <property type="molecule type" value="Genomic_DNA"/>
</dbReference>
<proteinExistence type="predicted"/>
<dbReference type="Proteomes" id="UP000037727">
    <property type="component" value="Unassembled WGS sequence"/>
</dbReference>
<accession>A0A5B0WRT1</accession>
<organism evidence="1 4">
    <name type="scientific">Photorhabdus heterorhabditis</name>
    <dbReference type="NCBI Taxonomy" id="880156"/>
    <lineage>
        <taxon>Bacteria</taxon>
        <taxon>Pseudomonadati</taxon>
        <taxon>Pseudomonadota</taxon>
        <taxon>Gammaproteobacteria</taxon>
        <taxon>Enterobacterales</taxon>
        <taxon>Morganellaceae</taxon>
        <taxon>Photorhabdus</taxon>
    </lineage>
</organism>
<reference evidence="2 3" key="1">
    <citation type="submission" date="2015-09" db="EMBL/GenBank/DDBJ databases">
        <title>Draft genome sequence and assembly of Photorhabdus sp. VMG, a bacterial symbiont associated with Heterorhabditis zealandica.</title>
        <authorList>
            <person name="Naidoo S."/>
            <person name="Featherston J."/>
            <person name="Mothupi B."/>
            <person name="Gray V.M."/>
        </authorList>
    </citation>
    <scope>NUCLEOTIDE SEQUENCE [LARGE SCALE GENOMIC DNA]</scope>
    <source>
        <strain evidence="2 3">VMG</strain>
    </source>
</reference>
<reference evidence="1 4" key="2">
    <citation type="submission" date="2019-09" db="EMBL/GenBank/DDBJ databases">
        <title>Whole genome sequence of Photorhabdus heterorhabditis strain ETL (Enterobacteriales: Enterobacteriaceae) a bacterial symbiont of Heterorhabditis zealandica strain ETL (Rhabditida: Heterorhabditidae).</title>
        <authorList>
            <person name="Lulamba T.E."/>
            <person name="Serepa-Dlamini M.H."/>
        </authorList>
    </citation>
    <scope>NUCLEOTIDE SEQUENCE [LARGE SCALE GENOMIC DNA]</scope>
    <source>
        <strain evidence="1 4">ETL</strain>
    </source>
</reference>
<evidence type="ECO:0000313" key="2">
    <source>
        <dbReference type="EMBL" id="KOY62304.1"/>
    </source>
</evidence>
<protein>
    <recommendedName>
        <fullName evidence="5">Beta family protein</fullName>
    </recommendedName>
</protein>